<dbReference type="GO" id="GO:0016020">
    <property type="term" value="C:membrane"/>
    <property type="evidence" value="ECO:0007669"/>
    <property type="project" value="TreeGrafter"/>
</dbReference>
<protein>
    <submittedName>
        <fullName evidence="2">Uncharacterized protein</fullName>
    </submittedName>
</protein>
<dbReference type="InterPro" id="IPR052485">
    <property type="entry name" value="MEGF_diff_regulators"/>
</dbReference>
<dbReference type="Proteomes" id="UP001221898">
    <property type="component" value="Unassembled WGS sequence"/>
</dbReference>
<sequence length="113" mass="11371">MVLSARNGVRPAGSGGAASSSVTARGRDPAIPSLDSASAPQCPPGRTGDRCERDCDGNHFGPGCSLPCQCTHQAHCDARTGRCVCPVARTGPTCAEGGTPGPAPKSTQPRGRD</sequence>
<proteinExistence type="predicted"/>
<accession>A0AAD7S7T4</accession>
<evidence type="ECO:0000313" key="2">
    <source>
        <dbReference type="EMBL" id="KAJ8397282.1"/>
    </source>
</evidence>
<dbReference type="AlphaFoldDB" id="A0AAD7S7T4"/>
<keyword evidence="3" id="KW-1185">Reference proteome</keyword>
<dbReference type="PANTHER" id="PTHR24052:SF8">
    <property type="entry name" value="NIMROD A, ISOFORM E"/>
    <property type="match status" value="1"/>
</dbReference>
<feature type="region of interest" description="Disordered" evidence="1">
    <location>
        <begin position="1"/>
        <end position="49"/>
    </location>
</feature>
<feature type="region of interest" description="Disordered" evidence="1">
    <location>
        <begin position="90"/>
        <end position="113"/>
    </location>
</feature>
<dbReference type="EMBL" id="JAINUG010000099">
    <property type="protein sequence ID" value="KAJ8397282.1"/>
    <property type="molecule type" value="Genomic_DNA"/>
</dbReference>
<evidence type="ECO:0000256" key="1">
    <source>
        <dbReference type="SAM" id="MobiDB-lite"/>
    </source>
</evidence>
<gene>
    <name evidence="2" type="ORF">AAFF_G00441160</name>
</gene>
<reference evidence="2" key="1">
    <citation type="journal article" date="2023" name="Science">
        <title>Genome structures resolve the early diversification of teleost fishes.</title>
        <authorList>
            <person name="Parey E."/>
            <person name="Louis A."/>
            <person name="Montfort J."/>
            <person name="Bouchez O."/>
            <person name="Roques C."/>
            <person name="Iampietro C."/>
            <person name="Lluch J."/>
            <person name="Castinel A."/>
            <person name="Donnadieu C."/>
            <person name="Desvignes T."/>
            <person name="Floi Bucao C."/>
            <person name="Jouanno E."/>
            <person name="Wen M."/>
            <person name="Mejri S."/>
            <person name="Dirks R."/>
            <person name="Jansen H."/>
            <person name="Henkel C."/>
            <person name="Chen W.J."/>
            <person name="Zahm M."/>
            <person name="Cabau C."/>
            <person name="Klopp C."/>
            <person name="Thompson A.W."/>
            <person name="Robinson-Rechavi M."/>
            <person name="Braasch I."/>
            <person name="Lecointre G."/>
            <person name="Bobe J."/>
            <person name="Postlethwait J.H."/>
            <person name="Berthelot C."/>
            <person name="Roest Crollius H."/>
            <person name="Guiguen Y."/>
        </authorList>
    </citation>
    <scope>NUCLEOTIDE SEQUENCE</scope>
    <source>
        <strain evidence="2">NC1722</strain>
    </source>
</reference>
<dbReference type="PANTHER" id="PTHR24052">
    <property type="entry name" value="DELTA-RELATED"/>
    <property type="match status" value="1"/>
</dbReference>
<comment type="caution">
    <text evidence="2">The sequence shown here is derived from an EMBL/GenBank/DDBJ whole genome shotgun (WGS) entry which is preliminary data.</text>
</comment>
<name>A0AAD7S7T4_9TELE</name>
<organism evidence="2 3">
    <name type="scientific">Aldrovandia affinis</name>
    <dbReference type="NCBI Taxonomy" id="143900"/>
    <lineage>
        <taxon>Eukaryota</taxon>
        <taxon>Metazoa</taxon>
        <taxon>Chordata</taxon>
        <taxon>Craniata</taxon>
        <taxon>Vertebrata</taxon>
        <taxon>Euteleostomi</taxon>
        <taxon>Actinopterygii</taxon>
        <taxon>Neopterygii</taxon>
        <taxon>Teleostei</taxon>
        <taxon>Notacanthiformes</taxon>
        <taxon>Halosauridae</taxon>
        <taxon>Aldrovandia</taxon>
    </lineage>
</organism>
<evidence type="ECO:0000313" key="3">
    <source>
        <dbReference type="Proteomes" id="UP001221898"/>
    </source>
</evidence>
<dbReference type="Gene3D" id="2.170.300.10">
    <property type="entry name" value="Tie2 ligand-binding domain superfamily"/>
    <property type="match status" value="1"/>
</dbReference>